<dbReference type="EMBL" id="NEPB01000013">
    <property type="protein sequence ID" value="PRN35318.1"/>
    <property type="molecule type" value="Genomic_DNA"/>
</dbReference>
<evidence type="ECO:0000313" key="3">
    <source>
        <dbReference type="Proteomes" id="UP000237823"/>
    </source>
</evidence>
<protein>
    <submittedName>
        <fullName evidence="2">Uncharacterized protein</fullName>
    </submittedName>
</protein>
<dbReference type="EMBL" id="VMAF01000002">
    <property type="protein sequence ID" value="MDR8429960.1"/>
    <property type="molecule type" value="Genomic_DNA"/>
</dbReference>
<reference evidence="2 3" key="1">
    <citation type="submission" date="2017-04" db="EMBL/GenBank/DDBJ databases">
        <title>Comparison of Acinetobacter baumannii whole genome sequences from two major hospitals in Kuwait.</title>
        <authorList>
            <person name="Nasser K."/>
            <person name="Habibi N."/>
            <person name="Khan M.W."/>
            <person name="Purohit P."/>
            <person name="Al-Obaid I."/>
            <person name="Dhar R."/>
            <person name="Al-Fouzan W."/>
            <person name="Mustafa A.S."/>
        </authorList>
    </citation>
    <scope>NUCLEOTIDE SEQUENCE [LARGE SCALE GENOMIC DNA]</scope>
    <source>
        <strain evidence="2 3">KUFAR57</strain>
    </source>
</reference>
<dbReference type="RefSeq" id="WP_000373973.1">
    <property type="nucleotide sequence ID" value="NZ_AP025531.1"/>
</dbReference>
<dbReference type="AlphaFoldDB" id="A0A2S5BS58"/>
<name>A0A2S5BS58_ACIBA</name>
<dbReference type="Proteomes" id="UP000237823">
    <property type="component" value="Unassembled WGS sequence"/>
</dbReference>
<reference evidence="1" key="2">
    <citation type="submission" date="2019-07" db="EMBL/GenBank/DDBJ databases">
        <title>Biological characteristics of mucoid Acinetobacter baumannii from a general hospital in China.</title>
        <authorList>
            <person name="Hua X."/>
            <person name="Yu Y."/>
        </authorList>
    </citation>
    <scope>NUCLEOTIDE SEQUENCE</scope>
    <source>
        <strain evidence="1">N8</strain>
    </source>
</reference>
<accession>A0A2S5BS58</accession>
<proteinExistence type="predicted"/>
<evidence type="ECO:0000313" key="2">
    <source>
        <dbReference type="EMBL" id="PRN35318.1"/>
    </source>
</evidence>
<evidence type="ECO:0000313" key="1">
    <source>
        <dbReference type="EMBL" id="MDR8429960.1"/>
    </source>
</evidence>
<dbReference type="KEGG" id="abw:BL01_00260"/>
<organism evidence="2 3">
    <name type="scientific">Acinetobacter baumannii</name>
    <dbReference type="NCBI Taxonomy" id="470"/>
    <lineage>
        <taxon>Bacteria</taxon>
        <taxon>Pseudomonadati</taxon>
        <taxon>Pseudomonadota</taxon>
        <taxon>Gammaproteobacteria</taxon>
        <taxon>Moraxellales</taxon>
        <taxon>Moraxellaceae</taxon>
        <taxon>Acinetobacter</taxon>
        <taxon>Acinetobacter calcoaceticus/baumannii complex</taxon>
    </lineage>
</organism>
<sequence>MDRIIMSDKNFVFPSGLTSQRARALAKEAKKLNGTQLSCELDLISKKECQLPWHKAVAKFTNEDISILHLKVEDILKKNPLLGYGGFYSPLIFSDRYYQRQYRMSKIEYEQHFIEGRILSTDWLKQIEYAQQFMSYFGKNKNINNNMLGSYGLKHMCEDYYGEICGQHTYISNGALIIGAILNNFNFEQYSEYHINCSFNISKKSEFYQWYKMWKYGYRPSQYLKFKILDQKYRSNS</sequence>
<comment type="caution">
    <text evidence="2">The sequence shown here is derived from an EMBL/GenBank/DDBJ whole genome shotgun (WGS) entry which is preliminary data.</text>
</comment>
<gene>
    <name evidence="2" type="ORF">B9W25_08340</name>
    <name evidence="1" type="ORF">FPK63_02465</name>
</gene>